<dbReference type="InterPro" id="IPR005625">
    <property type="entry name" value="PepSY-ass_TM"/>
</dbReference>
<name>A0A5R9KBU9_9BACT</name>
<keyword evidence="2" id="KW-1133">Transmembrane helix</keyword>
<sequence length="441" mass="50156">MTTFKKVNNWLHLWLGLISGIIVFIVCITGCIWVFNEEITGMLEPETKIERQDNPVIMPSRLMQIAAASYPHMKVSYATYQQGRIIYLGLGERRGPNITLKVNPYTGKVISREVHRKGETNFFRWVLNGHRFLWLPFEIGRPVVNYGTLVFVILLITGLIWWYPKKWTQSTVDKSFKIKWGASFKRVNLDLHNVLGFYSLLFLLAIALTGMVYGIQWYSEGLYWVTSGGDSLPERAREAKSDSLMAGKYFMPQQAMDKAWNNVIAKHPRSEGFYYTFPDTAKATSPIYVTVYPNSGQFYNNRSYVFDQHTLKELPRDKVFGAPYEEAAFGSKLRRMNYDIHVGSILGFPGKVLAFLSTLIGASLPVTGFIVWWNRKGFGKSKKKREKGKGNKEKGSKEKGSKENDVYANEHIAAKPAFRPKVQNTVAFTQKVPAGNNPGNA</sequence>
<dbReference type="OrthoDB" id="111691at2"/>
<dbReference type="PANTHER" id="PTHR34219">
    <property type="entry name" value="IRON-REGULATED INNER MEMBRANE PROTEIN-RELATED"/>
    <property type="match status" value="1"/>
</dbReference>
<gene>
    <name evidence="3" type="ORF">FEM55_15660</name>
</gene>
<dbReference type="EMBL" id="VCEI01000025">
    <property type="protein sequence ID" value="TLU92177.1"/>
    <property type="molecule type" value="Genomic_DNA"/>
</dbReference>
<keyword evidence="2" id="KW-0472">Membrane</keyword>
<evidence type="ECO:0000313" key="3">
    <source>
        <dbReference type="EMBL" id="TLU92177.1"/>
    </source>
</evidence>
<feature type="transmembrane region" description="Helical" evidence="2">
    <location>
        <begin position="143"/>
        <end position="163"/>
    </location>
</feature>
<dbReference type="Pfam" id="PF03929">
    <property type="entry name" value="PepSY_TM"/>
    <property type="match status" value="1"/>
</dbReference>
<keyword evidence="4" id="KW-1185">Reference proteome</keyword>
<evidence type="ECO:0000313" key="4">
    <source>
        <dbReference type="Proteomes" id="UP000309788"/>
    </source>
</evidence>
<dbReference type="RefSeq" id="WP_138282286.1">
    <property type="nucleotide sequence ID" value="NZ_BMGE01000003.1"/>
</dbReference>
<dbReference type="AlphaFoldDB" id="A0A5R9KBU9"/>
<proteinExistence type="predicted"/>
<accession>A0A5R9KBU9</accession>
<feature type="transmembrane region" description="Helical" evidence="2">
    <location>
        <begin position="352"/>
        <end position="373"/>
    </location>
</feature>
<protein>
    <submittedName>
        <fullName evidence="3">PepSY domain-containing protein</fullName>
    </submittedName>
</protein>
<organism evidence="3 4">
    <name type="scientific">Dyadobacter sediminis</name>
    <dbReference type="NCBI Taxonomy" id="1493691"/>
    <lineage>
        <taxon>Bacteria</taxon>
        <taxon>Pseudomonadati</taxon>
        <taxon>Bacteroidota</taxon>
        <taxon>Cytophagia</taxon>
        <taxon>Cytophagales</taxon>
        <taxon>Spirosomataceae</taxon>
        <taxon>Dyadobacter</taxon>
    </lineage>
</organism>
<feature type="compositionally biased region" description="Basic and acidic residues" evidence="1">
    <location>
        <begin position="388"/>
        <end position="405"/>
    </location>
</feature>
<keyword evidence="2" id="KW-0812">Transmembrane</keyword>
<evidence type="ECO:0000256" key="1">
    <source>
        <dbReference type="SAM" id="MobiDB-lite"/>
    </source>
</evidence>
<dbReference type="Proteomes" id="UP000309788">
    <property type="component" value="Unassembled WGS sequence"/>
</dbReference>
<feature type="region of interest" description="Disordered" evidence="1">
    <location>
        <begin position="381"/>
        <end position="406"/>
    </location>
</feature>
<reference evidence="3 4" key="1">
    <citation type="submission" date="2019-05" db="EMBL/GenBank/DDBJ databases">
        <authorList>
            <person name="Qu J.-H."/>
        </authorList>
    </citation>
    <scope>NUCLEOTIDE SEQUENCE [LARGE SCALE GENOMIC DNA]</scope>
    <source>
        <strain evidence="3 4">Z12</strain>
    </source>
</reference>
<dbReference type="PANTHER" id="PTHR34219:SF3">
    <property type="entry name" value="BLL7967 PROTEIN"/>
    <property type="match status" value="1"/>
</dbReference>
<feature type="transmembrane region" description="Helical" evidence="2">
    <location>
        <begin position="195"/>
        <end position="215"/>
    </location>
</feature>
<comment type="caution">
    <text evidence="3">The sequence shown here is derived from an EMBL/GenBank/DDBJ whole genome shotgun (WGS) entry which is preliminary data.</text>
</comment>
<evidence type="ECO:0000256" key="2">
    <source>
        <dbReference type="SAM" id="Phobius"/>
    </source>
</evidence>
<feature type="transmembrane region" description="Helical" evidence="2">
    <location>
        <begin position="12"/>
        <end position="35"/>
    </location>
</feature>